<dbReference type="NCBIfam" id="NF008165">
    <property type="entry name" value="PRK10917.1-3"/>
    <property type="match status" value="1"/>
</dbReference>
<evidence type="ECO:0000256" key="5">
    <source>
        <dbReference type="ARBA" id="ARBA00022801"/>
    </source>
</evidence>
<dbReference type="Pfam" id="PF17191">
    <property type="entry name" value="RecG_wedge"/>
    <property type="match status" value="1"/>
</dbReference>
<dbReference type="Gene3D" id="2.40.50.140">
    <property type="entry name" value="Nucleic acid-binding proteins"/>
    <property type="match status" value="1"/>
</dbReference>
<dbReference type="Pfam" id="PF00270">
    <property type="entry name" value="DEAD"/>
    <property type="match status" value="1"/>
</dbReference>
<dbReference type="InterPro" id="IPR001650">
    <property type="entry name" value="Helicase_C-like"/>
</dbReference>
<evidence type="ECO:0000313" key="20">
    <source>
        <dbReference type="Proteomes" id="UP000001935"/>
    </source>
</evidence>
<accession>Q2IIL8</accession>
<dbReference type="InterPro" id="IPR033454">
    <property type="entry name" value="RecG_wedge"/>
</dbReference>
<keyword evidence="10 15" id="KW-0234">DNA repair</keyword>
<evidence type="ECO:0000256" key="14">
    <source>
        <dbReference type="ARBA" id="ARBA00048988"/>
    </source>
</evidence>
<dbReference type="Pfam" id="PF19833">
    <property type="entry name" value="RecG_dom3_C"/>
    <property type="match status" value="1"/>
</dbReference>
<evidence type="ECO:0000256" key="7">
    <source>
        <dbReference type="ARBA" id="ARBA00022840"/>
    </source>
</evidence>
<dbReference type="SUPFAM" id="SSF50249">
    <property type="entry name" value="Nucleic acid-binding proteins"/>
    <property type="match status" value="1"/>
</dbReference>
<dbReference type="EMBL" id="CP000251">
    <property type="protein sequence ID" value="ABC81500.1"/>
    <property type="molecule type" value="Genomic_DNA"/>
</dbReference>
<dbReference type="AlphaFoldDB" id="Q2IIL8"/>
<dbReference type="InterPro" id="IPR004609">
    <property type="entry name" value="ATP-dep_DNA_helicase_RecG"/>
</dbReference>
<evidence type="ECO:0000256" key="3">
    <source>
        <dbReference type="ARBA" id="ARBA00022741"/>
    </source>
</evidence>
<keyword evidence="3 15" id="KW-0547">Nucleotide-binding</keyword>
<dbReference type="EC" id="5.6.2.4" evidence="13 15"/>
<dbReference type="GO" id="GO:0006310">
    <property type="term" value="P:DNA recombination"/>
    <property type="evidence" value="ECO:0007669"/>
    <property type="project" value="UniProtKB-UniRule"/>
</dbReference>
<keyword evidence="7 15" id="KW-0067">ATP-binding</keyword>
<dbReference type="InterPro" id="IPR014001">
    <property type="entry name" value="Helicase_ATP-bd"/>
</dbReference>
<keyword evidence="4 15" id="KW-0227">DNA damage</keyword>
<dbReference type="PROSITE" id="PS51192">
    <property type="entry name" value="HELICASE_ATP_BIND_1"/>
    <property type="match status" value="1"/>
</dbReference>
<keyword evidence="9 15" id="KW-0233">DNA recombination</keyword>
<dbReference type="PANTHER" id="PTHR47964:SF1">
    <property type="entry name" value="ATP-DEPENDENT DNA HELICASE HOMOLOG RECG, CHLOROPLASTIC"/>
    <property type="match status" value="1"/>
</dbReference>
<dbReference type="NCBIfam" id="NF008168">
    <property type="entry name" value="PRK10917.2-2"/>
    <property type="match status" value="1"/>
</dbReference>
<name>Q2IIL8_ANADE</name>
<keyword evidence="6 15" id="KW-0347">Helicase</keyword>
<evidence type="ECO:0000256" key="15">
    <source>
        <dbReference type="RuleBase" id="RU363016"/>
    </source>
</evidence>
<evidence type="ECO:0000313" key="19">
    <source>
        <dbReference type="EMBL" id="ABC81500.1"/>
    </source>
</evidence>
<protein>
    <recommendedName>
        <fullName evidence="2 15">ATP-dependent DNA helicase RecG</fullName>
        <ecNumber evidence="13 15">5.6.2.4</ecNumber>
    </recommendedName>
</protein>
<dbReference type="GO" id="GO:0043138">
    <property type="term" value="F:3'-5' DNA helicase activity"/>
    <property type="evidence" value="ECO:0007669"/>
    <property type="project" value="UniProtKB-EC"/>
</dbReference>
<keyword evidence="5 15" id="KW-0378">Hydrolase</keyword>
<sequence>MPPPPVAKASPPVAESAPRASITKPAPRPTREPAPRASTREPAPVAEPAPRAPLPPDPPWHPLPDARTAEERAARRRRLATRLADLPRVHPAPRALLEERGRETVEAALELWPRAYQDRTALRRISELRVGDEATVLGTVAHVRIQRMRSGKPLLKVGVQEGGSALELVFFNPPPWRLKQFAAGESLLCSGKVTEGFGARRQMSQPEVEKVQAGDSANFGRIVPVYPGPADYQHPALRKLMKRLVDELVPAAVDDLPADLRARRELVGRAEALREAHFPPPGTDPLRAAERVTPAFRRLVFEELFFLQLALAMRRRGVRAEAGIAFDASPAALARAVEPLPFRLTGAQERALAEIARDMAEPEPMNRLLQGDVGSGKTAVAFAAMMLAVRSGWQAALMVPTEILAGQHARTLSRWLEGRGVEVALVGASARGKGQREARAAVAEGRARIAVGTHALLEQAVGFERLGLVVVDEQHRFGVMQRASLISKGRRPDVLVMTATPIPRTLALAFYGDLDQSKIGELPPGRTPVTTRLFGDSQRKAAYALARGELEAGRQVYVVYPLVEESEKTDLADATTGATELAKVFPGHEIGLLHGRMKPDEKQRVMDRFRAGELQVLVATTVIEVGVDVPNASVMIVEHAERFGLSQLHQLRGRVGRGAAKSFCLLLAHFRRAGDEARERLRAMEETQDGFEIARVDLRIRGPGELLGTRQSGQKLLDVADLYRDEAILEEAREEAFGLVERDPDLARPEHAAAREALAGRWAGRLSLAQVG</sequence>
<proteinExistence type="inferred from homology"/>
<evidence type="ECO:0000256" key="16">
    <source>
        <dbReference type="SAM" id="MobiDB-lite"/>
    </source>
</evidence>
<dbReference type="KEGG" id="ade:Adeh_1727"/>
<comment type="catalytic activity">
    <reaction evidence="14 15">
        <text>ATP + H2O = ADP + phosphate + H(+)</text>
        <dbReference type="Rhea" id="RHEA:13065"/>
        <dbReference type="ChEBI" id="CHEBI:15377"/>
        <dbReference type="ChEBI" id="CHEBI:15378"/>
        <dbReference type="ChEBI" id="CHEBI:30616"/>
        <dbReference type="ChEBI" id="CHEBI:43474"/>
        <dbReference type="ChEBI" id="CHEBI:456216"/>
        <dbReference type="EC" id="5.6.2.4"/>
    </reaction>
</comment>
<gene>
    <name evidence="19" type="ordered locus">Adeh_1727</name>
</gene>
<feature type="compositionally biased region" description="Low complexity" evidence="16">
    <location>
        <begin position="7"/>
        <end position="18"/>
    </location>
</feature>
<comment type="catalytic activity">
    <reaction evidence="12 15">
        <text>Couples ATP hydrolysis with the unwinding of duplex DNA by translocating in the 3'-5' direction.</text>
        <dbReference type="EC" id="5.6.2.4"/>
    </reaction>
</comment>
<evidence type="ECO:0000259" key="17">
    <source>
        <dbReference type="PROSITE" id="PS51192"/>
    </source>
</evidence>
<keyword evidence="11" id="KW-0413">Isomerase</keyword>
<dbReference type="Gene3D" id="3.40.50.300">
    <property type="entry name" value="P-loop containing nucleotide triphosphate hydrolases"/>
    <property type="match status" value="2"/>
</dbReference>
<feature type="compositionally biased region" description="Pro residues" evidence="16">
    <location>
        <begin position="45"/>
        <end position="62"/>
    </location>
</feature>
<dbReference type="GO" id="GO:0006281">
    <property type="term" value="P:DNA repair"/>
    <property type="evidence" value="ECO:0007669"/>
    <property type="project" value="UniProtKB-UniRule"/>
</dbReference>
<evidence type="ECO:0000256" key="8">
    <source>
        <dbReference type="ARBA" id="ARBA00023125"/>
    </source>
</evidence>
<dbReference type="PANTHER" id="PTHR47964">
    <property type="entry name" value="ATP-DEPENDENT DNA HELICASE HOMOLOG RECG, CHLOROPLASTIC"/>
    <property type="match status" value="1"/>
</dbReference>
<dbReference type="CDD" id="cd04488">
    <property type="entry name" value="RecG_wedge_OBF"/>
    <property type="match status" value="1"/>
</dbReference>
<feature type="domain" description="Helicase C-terminal" evidence="18">
    <location>
        <begin position="538"/>
        <end position="704"/>
    </location>
</feature>
<dbReference type="InterPro" id="IPR011545">
    <property type="entry name" value="DEAD/DEAH_box_helicase_dom"/>
</dbReference>
<dbReference type="SUPFAM" id="SSF52540">
    <property type="entry name" value="P-loop containing nucleoside triphosphate hydrolases"/>
    <property type="match status" value="2"/>
</dbReference>
<feature type="compositionally biased region" description="Low complexity" evidence="16">
    <location>
        <begin position="35"/>
        <end position="44"/>
    </location>
</feature>
<comment type="function">
    <text evidence="15">Plays a critical role in recombination and DNA repair. Helps process Holliday junction intermediates to mature products by catalyzing branch migration. Has replication fork regression activity, unwinds stalled or blocked replication forks to make a HJ that can be resolved. Has a DNA unwinding activity characteristic of a DNA helicase with 3'-5' polarity.</text>
</comment>
<evidence type="ECO:0000256" key="12">
    <source>
        <dbReference type="ARBA" id="ARBA00034617"/>
    </source>
</evidence>
<dbReference type="InterPro" id="IPR045562">
    <property type="entry name" value="RecG_dom3_C"/>
</dbReference>
<dbReference type="NCBIfam" id="TIGR00643">
    <property type="entry name" value="recG"/>
    <property type="match status" value="1"/>
</dbReference>
<dbReference type="GO" id="GO:0003677">
    <property type="term" value="F:DNA binding"/>
    <property type="evidence" value="ECO:0007669"/>
    <property type="project" value="UniProtKB-KW"/>
</dbReference>
<dbReference type="SMART" id="SM00490">
    <property type="entry name" value="HELICc"/>
    <property type="match status" value="1"/>
</dbReference>
<feature type="domain" description="Helicase ATP-binding" evidence="17">
    <location>
        <begin position="358"/>
        <end position="519"/>
    </location>
</feature>
<evidence type="ECO:0000256" key="2">
    <source>
        <dbReference type="ARBA" id="ARBA00017846"/>
    </source>
</evidence>
<dbReference type="SMART" id="SM00487">
    <property type="entry name" value="DEXDc"/>
    <property type="match status" value="1"/>
</dbReference>
<feature type="region of interest" description="Disordered" evidence="16">
    <location>
        <begin position="1"/>
        <end position="74"/>
    </location>
</feature>
<reference evidence="19" key="1">
    <citation type="submission" date="2006-01" db="EMBL/GenBank/DDBJ databases">
        <title>Complete sequence of Anaeromyxobacter dehalogenans 2CP-C.</title>
        <authorList>
            <consortium name="US DOE Joint Genome Institute"/>
            <person name="Copeland A."/>
            <person name="Lucas S."/>
            <person name="Lapidus A."/>
            <person name="Barry K."/>
            <person name="Detter J.C."/>
            <person name="Glavina T."/>
            <person name="Hammon N."/>
            <person name="Israni S."/>
            <person name="Pitluck S."/>
            <person name="Brettin T."/>
            <person name="Bruce D."/>
            <person name="Han C."/>
            <person name="Tapia R."/>
            <person name="Gilna P."/>
            <person name="Kiss H."/>
            <person name="Schmutz J."/>
            <person name="Larimer F."/>
            <person name="Land M."/>
            <person name="Kyrpides N."/>
            <person name="Anderson I."/>
            <person name="Sanford R.A."/>
            <person name="Ritalahti K.M."/>
            <person name="Thomas H.S."/>
            <person name="Kirby J.R."/>
            <person name="Zhulin I.B."/>
            <person name="Loeffler F.E."/>
            <person name="Richardson P."/>
        </authorList>
    </citation>
    <scope>NUCLEOTIDE SEQUENCE</scope>
    <source>
        <strain evidence="19">2CP-C</strain>
    </source>
</reference>
<dbReference type="InterPro" id="IPR047112">
    <property type="entry name" value="RecG/Mfd"/>
</dbReference>
<dbReference type="Pfam" id="PF00271">
    <property type="entry name" value="Helicase_C"/>
    <property type="match status" value="1"/>
</dbReference>
<dbReference type="CDD" id="cd17992">
    <property type="entry name" value="DEXHc_RecG"/>
    <property type="match status" value="1"/>
</dbReference>
<organism evidence="19 20">
    <name type="scientific">Anaeromyxobacter dehalogenans (strain 2CP-C)</name>
    <dbReference type="NCBI Taxonomy" id="290397"/>
    <lineage>
        <taxon>Bacteria</taxon>
        <taxon>Pseudomonadati</taxon>
        <taxon>Myxococcota</taxon>
        <taxon>Myxococcia</taxon>
        <taxon>Myxococcales</taxon>
        <taxon>Cystobacterineae</taxon>
        <taxon>Anaeromyxobacteraceae</taxon>
        <taxon>Anaeromyxobacter</taxon>
    </lineage>
</organism>
<evidence type="ECO:0000256" key="13">
    <source>
        <dbReference type="ARBA" id="ARBA00034808"/>
    </source>
</evidence>
<dbReference type="PROSITE" id="PS51194">
    <property type="entry name" value="HELICASE_CTER"/>
    <property type="match status" value="1"/>
</dbReference>
<dbReference type="eggNOG" id="COG1200">
    <property type="taxonomic scope" value="Bacteria"/>
</dbReference>
<evidence type="ECO:0000256" key="4">
    <source>
        <dbReference type="ARBA" id="ARBA00022763"/>
    </source>
</evidence>
<evidence type="ECO:0000256" key="10">
    <source>
        <dbReference type="ARBA" id="ARBA00023204"/>
    </source>
</evidence>
<evidence type="ECO:0000256" key="1">
    <source>
        <dbReference type="ARBA" id="ARBA00007504"/>
    </source>
</evidence>
<dbReference type="Proteomes" id="UP000001935">
    <property type="component" value="Chromosome"/>
</dbReference>
<evidence type="ECO:0000256" key="11">
    <source>
        <dbReference type="ARBA" id="ARBA00023235"/>
    </source>
</evidence>
<comment type="similarity">
    <text evidence="1 15">Belongs to the helicase family. RecG subfamily.</text>
</comment>
<dbReference type="GO" id="GO:0016887">
    <property type="term" value="F:ATP hydrolysis activity"/>
    <property type="evidence" value="ECO:0007669"/>
    <property type="project" value="RHEA"/>
</dbReference>
<evidence type="ECO:0000256" key="9">
    <source>
        <dbReference type="ARBA" id="ARBA00023172"/>
    </source>
</evidence>
<keyword evidence="8" id="KW-0238">DNA-binding</keyword>
<evidence type="ECO:0000259" key="18">
    <source>
        <dbReference type="PROSITE" id="PS51194"/>
    </source>
</evidence>
<dbReference type="InterPro" id="IPR027417">
    <property type="entry name" value="P-loop_NTPase"/>
</dbReference>
<dbReference type="InterPro" id="IPR012340">
    <property type="entry name" value="NA-bd_OB-fold"/>
</dbReference>
<dbReference type="STRING" id="290397.Adeh_1727"/>
<dbReference type="HOGENOM" id="CLU_005122_7_1_7"/>
<evidence type="ECO:0000256" key="6">
    <source>
        <dbReference type="ARBA" id="ARBA00022806"/>
    </source>
</evidence>
<dbReference type="GO" id="GO:0005524">
    <property type="term" value="F:ATP binding"/>
    <property type="evidence" value="ECO:0007669"/>
    <property type="project" value="UniProtKB-KW"/>
</dbReference>